<comment type="caution">
    <text evidence="1">The sequence shown here is derived from an EMBL/GenBank/DDBJ whole genome shotgun (WGS) entry which is preliminary data.</text>
</comment>
<accession>A0A9Q1CGK8</accession>
<keyword evidence="2" id="KW-1185">Reference proteome</keyword>
<evidence type="ECO:0000313" key="1">
    <source>
        <dbReference type="EMBL" id="KAJ8044104.1"/>
    </source>
</evidence>
<reference evidence="1" key="1">
    <citation type="submission" date="2021-10" db="EMBL/GenBank/DDBJ databases">
        <title>Tropical sea cucumber genome reveals ecological adaptation and Cuvierian tubules defense mechanism.</title>
        <authorList>
            <person name="Chen T."/>
        </authorList>
    </citation>
    <scope>NUCLEOTIDE SEQUENCE</scope>
    <source>
        <strain evidence="1">Nanhai2018</strain>
        <tissue evidence="1">Muscle</tissue>
    </source>
</reference>
<dbReference type="EMBL" id="JAIZAY010000004">
    <property type="protein sequence ID" value="KAJ8044104.1"/>
    <property type="molecule type" value="Genomic_DNA"/>
</dbReference>
<gene>
    <name evidence="1" type="ORF">HOLleu_11476</name>
</gene>
<organism evidence="1 2">
    <name type="scientific">Holothuria leucospilota</name>
    <name type="common">Black long sea cucumber</name>
    <name type="synonym">Mertensiothuria leucospilota</name>
    <dbReference type="NCBI Taxonomy" id="206669"/>
    <lineage>
        <taxon>Eukaryota</taxon>
        <taxon>Metazoa</taxon>
        <taxon>Echinodermata</taxon>
        <taxon>Eleutherozoa</taxon>
        <taxon>Echinozoa</taxon>
        <taxon>Holothuroidea</taxon>
        <taxon>Aspidochirotacea</taxon>
        <taxon>Aspidochirotida</taxon>
        <taxon>Holothuriidae</taxon>
        <taxon>Holothuria</taxon>
    </lineage>
</organism>
<sequence length="103" mass="12139">MHFYFQQTLDLSRELSLAAPSFEWLAEKDRDNEDHLLFKWKSFFKFDLVTSSDLHKTLWGTYQLTYGGSKWPLTATKHNRGNLLNMGHPLAKNEVLHTLPFLR</sequence>
<evidence type="ECO:0000313" key="2">
    <source>
        <dbReference type="Proteomes" id="UP001152320"/>
    </source>
</evidence>
<name>A0A9Q1CGK8_HOLLE</name>
<dbReference type="Proteomes" id="UP001152320">
    <property type="component" value="Chromosome 4"/>
</dbReference>
<dbReference type="AlphaFoldDB" id="A0A9Q1CGK8"/>
<protein>
    <submittedName>
        <fullName evidence="1">Uncharacterized protein</fullName>
    </submittedName>
</protein>
<proteinExistence type="predicted"/>